<comment type="caution">
    <text evidence="2">The sequence shown here is derived from an EMBL/GenBank/DDBJ whole genome shotgun (WGS) entry which is preliminary data.</text>
</comment>
<organism evidence="2 3">
    <name type="scientific">Molossus molossus</name>
    <name type="common">Pallas' mastiff bat</name>
    <name type="synonym">Vespertilio molossus</name>
    <dbReference type="NCBI Taxonomy" id="27622"/>
    <lineage>
        <taxon>Eukaryota</taxon>
        <taxon>Metazoa</taxon>
        <taxon>Chordata</taxon>
        <taxon>Craniata</taxon>
        <taxon>Vertebrata</taxon>
        <taxon>Euteleostomi</taxon>
        <taxon>Mammalia</taxon>
        <taxon>Eutheria</taxon>
        <taxon>Laurasiatheria</taxon>
        <taxon>Chiroptera</taxon>
        <taxon>Yangochiroptera</taxon>
        <taxon>Molossidae</taxon>
        <taxon>Molossus</taxon>
    </lineage>
</organism>
<feature type="region of interest" description="Disordered" evidence="1">
    <location>
        <begin position="28"/>
        <end position="63"/>
    </location>
</feature>
<gene>
    <name evidence="2" type="ORF">HJG59_019886</name>
</gene>
<accession>A0A7J8DEX3</accession>
<sequence length="114" mass="12007">MLPRDVWATGGAEPTSGALPLVAHARGAHQGADPGAAGAGAVSEHPARRAPDLGAATSPREWRGSCGCGGGFPETPQWTRRVFRELGSHLEIHTALLAGRRSARWSEYRTMAAR</sequence>
<name>A0A7J8DEX3_MOLMO</name>
<dbReference type="Proteomes" id="UP000550707">
    <property type="component" value="Unassembled WGS sequence"/>
</dbReference>
<evidence type="ECO:0000313" key="3">
    <source>
        <dbReference type="Proteomes" id="UP000550707"/>
    </source>
</evidence>
<proteinExistence type="predicted"/>
<dbReference type="AlphaFoldDB" id="A0A7J8DEX3"/>
<feature type="compositionally biased region" description="Low complexity" evidence="1">
    <location>
        <begin position="28"/>
        <end position="41"/>
    </location>
</feature>
<evidence type="ECO:0000313" key="2">
    <source>
        <dbReference type="EMBL" id="KAF6421559.1"/>
    </source>
</evidence>
<protein>
    <submittedName>
        <fullName evidence="2">Zinc finger with KRAB and SCAN domains 7</fullName>
    </submittedName>
</protein>
<evidence type="ECO:0000256" key="1">
    <source>
        <dbReference type="SAM" id="MobiDB-lite"/>
    </source>
</evidence>
<reference evidence="2 3" key="1">
    <citation type="journal article" date="2020" name="Nature">
        <title>Six reference-quality genomes reveal evolution of bat adaptations.</title>
        <authorList>
            <person name="Jebb D."/>
            <person name="Huang Z."/>
            <person name="Pippel M."/>
            <person name="Hughes G.M."/>
            <person name="Lavrichenko K."/>
            <person name="Devanna P."/>
            <person name="Winkler S."/>
            <person name="Jermiin L.S."/>
            <person name="Skirmuntt E.C."/>
            <person name="Katzourakis A."/>
            <person name="Burkitt-Gray L."/>
            <person name="Ray D.A."/>
            <person name="Sullivan K.A.M."/>
            <person name="Roscito J.G."/>
            <person name="Kirilenko B.M."/>
            <person name="Davalos L.M."/>
            <person name="Corthals A.P."/>
            <person name="Power M.L."/>
            <person name="Jones G."/>
            <person name="Ransome R.D."/>
            <person name="Dechmann D.K.N."/>
            <person name="Locatelli A.G."/>
            <person name="Puechmaille S.J."/>
            <person name="Fedrigo O."/>
            <person name="Jarvis E.D."/>
            <person name="Hiller M."/>
            <person name="Vernes S.C."/>
            <person name="Myers E.W."/>
            <person name="Teeling E.C."/>
        </authorList>
    </citation>
    <scope>NUCLEOTIDE SEQUENCE [LARGE SCALE GENOMIC DNA]</scope>
    <source>
        <strain evidence="2">MMolMol1</strain>
        <tissue evidence="2">Muscle</tissue>
    </source>
</reference>
<dbReference type="EMBL" id="JACASF010000018">
    <property type="protein sequence ID" value="KAF6421559.1"/>
    <property type="molecule type" value="Genomic_DNA"/>
</dbReference>
<keyword evidence="3" id="KW-1185">Reference proteome</keyword>